<comment type="similarity">
    <text evidence="4">Belongs to the FAD-binding monooxygenase family.</text>
</comment>
<dbReference type="Gene3D" id="3.50.50.60">
    <property type="entry name" value="FAD/NAD(P)-binding domain"/>
    <property type="match status" value="2"/>
</dbReference>
<dbReference type="EC" id="1.14.13.196" evidence="5"/>
<keyword evidence="8" id="KW-0521">NADP</keyword>
<dbReference type="PANTHER" id="PTHR42877:SF4">
    <property type="entry name" value="FAD_NAD(P)-BINDING DOMAIN-CONTAINING PROTEIN-RELATED"/>
    <property type="match status" value="1"/>
</dbReference>
<comment type="similarity">
    <text evidence="3">Belongs to the lysine N(6)-hydroxylase/L-ornithine N(5)-oxygenase family.</text>
</comment>
<comment type="catalytic activity">
    <reaction evidence="10">
        <text>L-ornithine + NADPH + O2 = N(5)-hydroxy-L-ornithine + NADP(+) + H2O</text>
        <dbReference type="Rhea" id="RHEA:41508"/>
        <dbReference type="ChEBI" id="CHEBI:15377"/>
        <dbReference type="ChEBI" id="CHEBI:15379"/>
        <dbReference type="ChEBI" id="CHEBI:46911"/>
        <dbReference type="ChEBI" id="CHEBI:57783"/>
        <dbReference type="ChEBI" id="CHEBI:58349"/>
        <dbReference type="ChEBI" id="CHEBI:78275"/>
        <dbReference type="EC" id="1.14.13.196"/>
    </reaction>
</comment>
<evidence type="ECO:0000256" key="8">
    <source>
        <dbReference type="ARBA" id="ARBA00022857"/>
    </source>
</evidence>
<dbReference type="Pfam" id="PF13434">
    <property type="entry name" value="Lys_Orn_oxgnase"/>
    <property type="match status" value="1"/>
</dbReference>
<proteinExistence type="inferred from homology"/>
<dbReference type="PANTHER" id="PTHR42877">
    <property type="entry name" value="L-ORNITHINE N(5)-MONOOXYGENASE-RELATED"/>
    <property type="match status" value="1"/>
</dbReference>
<dbReference type="STRING" id="5364.A0A5C3NCP0"/>
<dbReference type="GO" id="GO:0016491">
    <property type="term" value="F:oxidoreductase activity"/>
    <property type="evidence" value="ECO:0007669"/>
    <property type="project" value="UniProtKB-KW"/>
</dbReference>
<comment type="catalytic activity">
    <reaction evidence="11">
        <text>L-ornithine + NADH + O2 = N(5)-hydroxy-L-ornithine + NAD(+) + H2O</text>
        <dbReference type="Rhea" id="RHEA:41512"/>
        <dbReference type="ChEBI" id="CHEBI:15377"/>
        <dbReference type="ChEBI" id="CHEBI:15379"/>
        <dbReference type="ChEBI" id="CHEBI:46911"/>
        <dbReference type="ChEBI" id="CHEBI:57540"/>
        <dbReference type="ChEBI" id="CHEBI:57945"/>
        <dbReference type="ChEBI" id="CHEBI:78275"/>
        <dbReference type="EC" id="1.14.13.196"/>
    </reaction>
</comment>
<protein>
    <recommendedName>
        <fullName evidence="5">L-ornithine N(5)-monooxygenase [NAD(P)H]</fullName>
        <ecNumber evidence="5">1.14.13.196</ecNumber>
    </recommendedName>
</protein>
<dbReference type="Proteomes" id="UP000305948">
    <property type="component" value="Unassembled WGS sequence"/>
</dbReference>
<evidence type="ECO:0000256" key="2">
    <source>
        <dbReference type="ARBA" id="ARBA00004924"/>
    </source>
</evidence>
<keyword evidence="6" id="KW-0285">Flavoprotein</keyword>
<reference evidence="12 13" key="1">
    <citation type="journal article" date="2019" name="Nat. Ecol. Evol.">
        <title>Megaphylogeny resolves global patterns of mushroom evolution.</title>
        <authorList>
            <person name="Varga T."/>
            <person name="Krizsan K."/>
            <person name="Foldi C."/>
            <person name="Dima B."/>
            <person name="Sanchez-Garcia M."/>
            <person name="Sanchez-Ramirez S."/>
            <person name="Szollosi G.J."/>
            <person name="Szarkandi J.G."/>
            <person name="Papp V."/>
            <person name="Albert L."/>
            <person name="Andreopoulos W."/>
            <person name="Angelini C."/>
            <person name="Antonin V."/>
            <person name="Barry K.W."/>
            <person name="Bougher N.L."/>
            <person name="Buchanan P."/>
            <person name="Buyck B."/>
            <person name="Bense V."/>
            <person name="Catcheside P."/>
            <person name="Chovatia M."/>
            <person name="Cooper J."/>
            <person name="Damon W."/>
            <person name="Desjardin D."/>
            <person name="Finy P."/>
            <person name="Geml J."/>
            <person name="Haridas S."/>
            <person name="Hughes K."/>
            <person name="Justo A."/>
            <person name="Karasinski D."/>
            <person name="Kautmanova I."/>
            <person name="Kiss B."/>
            <person name="Kocsube S."/>
            <person name="Kotiranta H."/>
            <person name="LaButti K.M."/>
            <person name="Lechner B.E."/>
            <person name="Liimatainen K."/>
            <person name="Lipzen A."/>
            <person name="Lukacs Z."/>
            <person name="Mihaltcheva S."/>
            <person name="Morgado L.N."/>
            <person name="Niskanen T."/>
            <person name="Noordeloos M.E."/>
            <person name="Ohm R.A."/>
            <person name="Ortiz-Santana B."/>
            <person name="Ovrebo C."/>
            <person name="Racz N."/>
            <person name="Riley R."/>
            <person name="Savchenko A."/>
            <person name="Shiryaev A."/>
            <person name="Soop K."/>
            <person name="Spirin V."/>
            <person name="Szebenyi C."/>
            <person name="Tomsovsky M."/>
            <person name="Tulloss R.E."/>
            <person name="Uehling J."/>
            <person name="Grigoriev I.V."/>
            <person name="Vagvolgyi C."/>
            <person name="Papp T."/>
            <person name="Martin F.M."/>
            <person name="Miettinen O."/>
            <person name="Hibbett D.S."/>
            <person name="Nagy L.G."/>
        </authorList>
    </citation>
    <scope>NUCLEOTIDE SEQUENCE [LARGE SCALE GENOMIC DNA]</scope>
    <source>
        <strain evidence="12 13">OMC1185</strain>
    </source>
</reference>
<evidence type="ECO:0000256" key="1">
    <source>
        <dbReference type="ARBA" id="ARBA00001974"/>
    </source>
</evidence>
<keyword evidence="9" id="KW-0560">Oxidoreductase</keyword>
<gene>
    <name evidence="12" type="ORF">OE88DRAFT_1622886</name>
</gene>
<name>A0A5C3NCP0_9AGAM</name>
<evidence type="ECO:0000256" key="5">
    <source>
        <dbReference type="ARBA" id="ARBA00012881"/>
    </source>
</evidence>
<evidence type="ECO:0000256" key="7">
    <source>
        <dbReference type="ARBA" id="ARBA00022827"/>
    </source>
</evidence>
<evidence type="ECO:0000256" key="4">
    <source>
        <dbReference type="ARBA" id="ARBA00010139"/>
    </source>
</evidence>
<dbReference type="InterPro" id="IPR051209">
    <property type="entry name" value="FAD-bind_Monooxygenase_sf"/>
</dbReference>
<comment type="pathway">
    <text evidence="2">Siderophore biosynthesis.</text>
</comment>
<sequence length="562" mass="64012">IAGISTAIALKTQLKYTNFTIYERAASVGGTWRDNTYPGCGSDVPGHAYSLSSELNPEWSSYLVSQPEIRAYWEKLFCKHELDNYTLFNHEIRSLDWDADAQLWRLTVVDREAGAEKRVEAHLVVSAIGGFMYPLYPDIQGRESFKGLTWHSARWRHDVDLTGKRVGVVGNGCSAAQLIPRISANPDVNVVNFCRTRQWYSPRVQYTYPAWSKLLFRNVPLLLWLYRNYLMVKAEFGYIIFNKRHRLPIKVVTKVFSNYIKRTAPAKYHDILIPPFPPGCKRIIIDPGFLESLHRPNVSMVWDPIEKIEETGITLGTGDFIPLDVIVYATGYGLNPEAPMRGSMKLGIQEYFASQGGPTAYMGTCVPGLPNLFTLLGPNVATGHSSVIFSEEVQIQYVLQLMKPVIDGEVKSFEVQSAASDAYNAWLQKRMEDSVWTECNSYYRSDRKHGKVVANFPGTMSLFWWTLRKPRWEDFKVVGGKAWTERRRRSDRLRLLGIVTSLVALIWFGSVNHKGIRKGLQFWIQKVSSFSSMACTCVETLNRGRGGMEMKDREYMLCSLTI</sequence>
<dbReference type="Pfam" id="PF13450">
    <property type="entry name" value="NAD_binding_8"/>
    <property type="match status" value="1"/>
</dbReference>
<accession>A0A5C3NCP0</accession>
<evidence type="ECO:0000313" key="13">
    <source>
        <dbReference type="Proteomes" id="UP000305948"/>
    </source>
</evidence>
<evidence type="ECO:0000256" key="10">
    <source>
        <dbReference type="ARBA" id="ARBA00047598"/>
    </source>
</evidence>
<evidence type="ECO:0000256" key="9">
    <source>
        <dbReference type="ARBA" id="ARBA00023002"/>
    </source>
</evidence>
<evidence type="ECO:0000256" key="11">
    <source>
        <dbReference type="ARBA" id="ARBA00049248"/>
    </source>
</evidence>
<dbReference type="AlphaFoldDB" id="A0A5C3NCP0"/>
<evidence type="ECO:0000256" key="6">
    <source>
        <dbReference type="ARBA" id="ARBA00022630"/>
    </source>
</evidence>
<dbReference type="SUPFAM" id="SSF51905">
    <property type="entry name" value="FAD/NAD(P)-binding domain"/>
    <property type="match status" value="2"/>
</dbReference>
<dbReference type="InterPro" id="IPR025700">
    <property type="entry name" value="Lys/Orn_oxygenase"/>
</dbReference>
<dbReference type="OrthoDB" id="74360at2759"/>
<dbReference type="EMBL" id="ML213505">
    <property type="protein sequence ID" value="TFK55103.1"/>
    <property type="molecule type" value="Genomic_DNA"/>
</dbReference>
<keyword evidence="7" id="KW-0274">FAD</keyword>
<comment type="cofactor">
    <cofactor evidence="1">
        <name>FAD</name>
        <dbReference type="ChEBI" id="CHEBI:57692"/>
    </cofactor>
</comment>
<organism evidence="12 13">
    <name type="scientific">Heliocybe sulcata</name>
    <dbReference type="NCBI Taxonomy" id="5364"/>
    <lineage>
        <taxon>Eukaryota</taxon>
        <taxon>Fungi</taxon>
        <taxon>Dikarya</taxon>
        <taxon>Basidiomycota</taxon>
        <taxon>Agaricomycotina</taxon>
        <taxon>Agaricomycetes</taxon>
        <taxon>Gloeophyllales</taxon>
        <taxon>Gloeophyllaceae</taxon>
        <taxon>Heliocybe</taxon>
    </lineage>
</organism>
<evidence type="ECO:0000313" key="12">
    <source>
        <dbReference type="EMBL" id="TFK55103.1"/>
    </source>
</evidence>
<feature type="non-terminal residue" evidence="12">
    <location>
        <position position="1"/>
    </location>
</feature>
<evidence type="ECO:0000256" key="3">
    <source>
        <dbReference type="ARBA" id="ARBA00007588"/>
    </source>
</evidence>
<dbReference type="InterPro" id="IPR036188">
    <property type="entry name" value="FAD/NAD-bd_sf"/>
</dbReference>
<keyword evidence="13" id="KW-1185">Reference proteome</keyword>